<proteinExistence type="predicted"/>
<organism evidence="1 2">
    <name type="scientific">Portunus trituberculatus</name>
    <name type="common">Swimming crab</name>
    <name type="synonym">Neptunus trituberculatus</name>
    <dbReference type="NCBI Taxonomy" id="210409"/>
    <lineage>
        <taxon>Eukaryota</taxon>
        <taxon>Metazoa</taxon>
        <taxon>Ecdysozoa</taxon>
        <taxon>Arthropoda</taxon>
        <taxon>Crustacea</taxon>
        <taxon>Multicrustacea</taxon>
        <taxon>Malacostraca</taxon>
        <taxon>Eumalacostraca</taxon>
        <taxon>Eucarida</taxon>
        <taxon>Decapoda</taxon>
        <taxon>Pleocyemata</taxon>
        <taxon>Brachyura</taxon>
        <taxon>Eubrachyura</taxon>
        <taxon>Portunoidea</taxon>
        <taxon>Portunidae</taxon>
        <taxon>Portuninae</taxon>
        <taxon>Portunus</taxon>
    </lineage>
</organism>
<sequence length="64" mass="7202">MDGQKSAENKAVSWKFGNDNHECTRKARRVHAAQRRETSLKYGGATGRDALMELTAHGRTQERS</sequence>
<evidence type="ECO:0000313" key="1">
    <source>
        <dbReference type="EMBL" id="MPC63831.1"/>
    </source>
</evidence>
<accession>A0A5B7GUA8</accession>
<gene>
    <name evidence="1" type="ORF">E2C01_057937</name>
</gene>
<keyword evidence="2" id="KW-1185">Reference proteome</keyword>
<name>A0A5B7GUA8_PORTR</name>
<reference evidence="1 2" key="1">
    <citation type="submission" date="2019-05" db="EMBL/GenBank/DDBJ databases">
        <title>Another draft genome of Portunus trituberculatus and its Hox gene families provides insights of decapod evolution.</title>
        <authorList>
            <person name="Jeong J.-H."/>
            <person name="Song I."/>
            <person name="Kim S."/>
            <person name="Choi T."/>
            <person name="Kim D."/>
            <person name="Ryu S."/>
            <person name="Kim W."/>
        </authorList>
    </citation>
    <scope>NUCLEOTIDE SEQUENCE [LARGE SCALE GENOMIC DNA]</scope>
    <source>
        <tissue evidence="1">Muscle</tissue>
    </source>
</reference>
<dbReference type="AlphaFoldDB" id="A0A5B7GUA8"/>
<protein>
    <submittedName>
        <fullName evidence="1">Uncharacterized protein</fullName>
    </submittedName>
</protein>
<evidence type="ECO:0000313" key="2">
    <source>
        <dbReference type="Proteomes" id="UP000324222"/>
    </source>
</evidence>
<dbReference type="Proteomes" id="UP000324222">
    <property type="component" value="Unassembled WGS sequence"/>
</dbReference>
<dbReference type="EMBL" id="VSRR010021319">
    <property type="protein sequence ID" value="MPC63831.1"/>
    <property type="molecule type" value="Genomic_DNA"/>
</dbReference>
<comment type="caution">
    <text evidence="1">The sequence shown here is derived from an EMBL/GenBank/DDBJ whole genome shotgun (WGS) entry which is preliminary data.</text>
</comment>